<evidence type="ECO:0000256" key="2">
    <source>
        <dbReference type="ARBA" id="ARBA00022737"/>
    </source>
</evidence>
<gene>
    <name evidence="5" type="ORF">JOD01_003438</name>
</gene>
<keyword evidence="3" id="KW-0732">Signal</keyword>
<dbReference type="Gene3D" id="3.80.10.10">
    <property type="entry name" value="Ribonuclease Inhibitor"/>
    <property type="match status" value="1"/>
</dbReference>
<dbReference type="RefSeq" id="WP_204519473.1">
    <property type="nucleotide sequence ID" value="NZ_BAABIN010000036.1"/>
</dbReference>
<dbReference type="EMBL" id="JAFBEB010000015">
    <property type="protein sequence ID" value="MBM7591786.1"/>
    <property type="molecule type" value="Genomic_DNA"/>
</dbReference>
<dbReference type="SUPFAM" id="SSF52058">
    <property type="entry name" value="L domain-like"/>
    <property type="match status" value="1"/>
</dbReference>
<proteinExistence type="predicted"/>
<dbReference type="SMART" id="SM00365">
    <property type="entry name" value="LRR_SD22"/>
    <property type="match status" value="7"/>
</dbReference>
<evidence type="ECO:0000259" key="4">
    <source>
        <dbReference type="Pfam" id="PF07833"/>
    </source>
</evidence>
<dbReference type="PROSITE" id="PS51450">
    <property type="entry name" value="LRR"/>
    <property type="match status" value="4"/>
</dbReference>
<feature type="domain" description="Copper amine oxidase-like N-terminal" evidence="4">
    <location>
        <begin position="33"/>
        <end position="148"/>
    </location>
</feature>
<evidence type="ECO:0000256" key="3">
    <source>
        <dbReference type="SAM" id="SignalP"/>
    </source>
</evidence>
<name>A0A938Y4G6_9BACL</name>
<reference evidence="5" key="1">
    <citation type="submission" date="2021-01" db="EMBL/GenBank/DDBJ databases">
        <title>Genomic Encyclopedia of Type Strains, Phase IV (KMG-IV): sequencing the most valuable type-strain genomes for metagenomic binning, comparative biology and taxonomic classification.</title>
        <authorList>
            <person name="Goeker M."/>
        </authorList>
    </citation>
    <scope>NUCLEOTIDE SEQUENCE</scope>
    <source>
        <strain evidence="5">DSM 25523</strain>
    </source>
</reference>
<dbReference type="InterPro" id="IPR012854">
    <property type="entry name" value="Cu_amine_oxidase-like_N"/>
</dbReference>
<dbReference type="PANTHER" id="PTHR46652">
    <property type="entry name" value="LEUCINE-RICH REPEAT AND IQ DOMAIN-CONTAINING PROTEIN 1-RELATED"/>
    <property type="match status" value="1"/>
</dbReference>
<dbReference type="Pfam" id="PF12799">
    <property type="entry name" value="LRR_4"/>
    <property type="match status" value="2"/>
</dbReference>
<accession>A0A938Y4G6</accession>
<comment type="caution">
    <text evidence="5">The sequence shown here is derived from an EMBL/GenBank/DDBJ whole genome shotgun (WGS) entry which is preliminary data.</text>
</comment>
<dbReference type="Proteomes" id="UP000717624">
    <property type="component" value="Unassembled WGS sequence"/>
</dbReference>
<keyword evidence="6" id="KW-1185">Reference proteome</keyword>
<evidence type="ECO:0000313" key="5">
    <source>
        <dbReference type="EMBL" id="MBM7591786.1"/>
    </source>
</evidence>
<dbReference type="InterPro" id="IPR050836">
    <property type="entry name" value="SDS22/Internalin_LRR"/>
</dbReference>
<keyword evidence="2" id="KW-0677">Repeat</keyword>
<evidence type="ECO:0000313" key="6">
    <source>
        <dbReference type="Proteomes" id="UP000717624"/>
    </source>
</evidence>
<dbReference type="InterPro" id="IPR032675">
    <property type="entry name" value="LRR_dom_sf"/>
</dbReference>
<dbReference type="AlphaFoldDB" id="A0A938Y4G6"/>
<dbReference type="SUPFAM" id="SSF55383">
    <property type="entry name" value="Copper amine oxidase, domain N"/>
    <property type="match status" value="1"/>
</dbReference>
<evidence type="ECO:0000256" key="1">
    <source>
        <dbReference type="ARBA" id="ARBA00022614"/>
    </source>
</evidence>
<dbReference type="InterPro" id="IPR025875">
    <property type="entry name" value="Leu-rich_rpt_4"/>
</dbReference>
<dbReference type="InterPro" id="IPR036582">
    <property type="entry name" value="Mao_N_sf"/>
</dbReference>
<protein>
    <submittedName>
        <fullName evidence="5">Leucine-rich repeat (LRR) protein</fullName>
    </submittedName>
</protein>
<sequence>MKRFMGMLLAVCLALSGVSAAAAAKEPDIKVEVNGKLQTFDQPPLIKNGRVLVPLRHIFESLQAKVTWDAKTRTVIATKENVATIVLKIGDKTAYVTANVAGVSKEYPVGLDVPAEIRNGRTLVPLRFVADSINGKVDWQAEQRLVQISTAVSASFIKDPAVEQAVRDSLGKQTGPLTIEDMKAVDHLNLMKGTIDLSGLEYASNLKHLFLNANQVTHPEALRSLSALEELSLDYVNVTDLSFLQGMPRLQSLHLSAVPVTDIAPISKLTQLTRLSINQAPISDISPLASLKRLRELALEQNKVADLGPLQGLTQLERLTVYQNPVTTAAPLENLSKLTHLSLTATEIADGQPLAGLTNLQELALNQGKLQNIDFVSNLTHLQLLNAAGNQIAKLPQLSKLTQLQTLLIGENPISDLTPLTGHPALKSLVLDQTDVTDLAPLATLPSLREVTLFQLGIDWNTDAAALQLRQRLEQAGVSVRS</sequence>
<keyword evidence="1" id="KW-0433">Leucine-rich repeat</keyword>
<feature type="signal peptide" evidence="3">
    <location>
        <begin position="1"/>
        <end position="24"/>
    </location>
</feature>
<dbReference type="Pfam" id="PF07833">
    <property type="entry name" value="Cu_amine_oxidN1"/>
    <property type="match status" value="1"/>
</dbReference>
<dbReference type="Gene3D" id="3.30.457.10">
    <property type="entry name" value="Copper amine oxidase-like, N-terminal domain"/>
    <property type="match status" value="1"/>
</dbReference>
<dbReference type="PANTHER" id="PTHR46652:SF3">
    <property type="entry name" value="LEUCINE-RICH REPEAT-CONTAINING PROTEIN 9"/>
    <property type="match status" value="1"/>
</dbReference>
<dbReference type="InterPro" id="IPR001611">
    <property type="entry name" value="Leu-rich_rpt"/>
</dbReference>
<feature type="chain" id="PRO_5039458574" evidence="3">
    <location>
        <begin position="25"/>
        <end position="482"/>
    </location>
</feature>
<organism evidence="5 6">
    <name type="scientific">Brevibacillus fulvus</name>
    <dbReference type="NCBI Taxonomy" id="1125967"/>
    <lineage>
        <taxon>Bacteria</taxon>
        <taxon>Bacillati</taxon>
        <taxon>Bacillota</taxon>
        <taxon>Bacilli</taxon>
        <taxon>Bacillales</taxon>
        <taxon>Paenibacillaceae</taxon>
        <taxon>Brevibacillus</taxon>
    </lineage>
</organism>